<keyword evidence="2" id="KW-1185">Reference proteome</keyword>
<dbReference type="EMBL" id="JAVDQF010000001">
    <property type="protein sequence ID" value="MDR6270735.1"/>
    <property type="molecule type" value="Genomic_DNA"/>
</dbReference>
<reference evidence="1 2" key="1">
    <citation type="submission" date="2023-07" db="EMBL/GenBank/DDBJ databases">
        <title>Sequencing the genomes of 1000 actinobacteria strains.</title>
        <authorList>
            <person name="Klenk H.-P."/>
        </authorList>
    </citation>
    <scope>NUCLEOTIDE SEQUENCE [LARGE SCALE GENOMIC DNA]</scope>
    <source>
        <strain evidence="1 2">DSM 14555</strain>
    </source>
</reference>
<organism evidence="1 2">
    <name type="scientific">Arthrobacter russicus</name>
    <dbReference type="NCBI Taxonomy" id="172040"/>
    <lineage>
        <taxon>Bacteria</taxon>
        <taxon>Bacillati</taxon>
        <taxon>Actinomycetota</taxon>
        <taxon>Actinomycetes</taxon>
        <taxon>Micrococcales</taxon>
        <taxon>Micrococcaceae</taxon>
        <taxon>Arthrobacter</taxon>
    </lineage>
</organism>
<proteinExistence type="predicted"/>
<evidence type="ECO:0000313" key="2">
    <source>
        <dbReference type="Proteomes" id="UP001185069"/>
    </source>
</evidence>
<comment type="caution">
    <text evidence="1">The sequence shown here is derived from an EMBL/GenBank/DDBJ whole genome shotgun (WGS) entry which is preliminary data.</text>
</comment>
<accession>A0ABU1JEC6</accession>
<sequence>MSEGTLLTTPGWSAAFPIPGQTWPRRTVLGVWVAVAGHGQVSTDSTPQRKLER</sequence>
<gene>
    <name evidence="1" type="ORF">JOE69_002973</name>
</gene>
<evidence type="ECO:0000313" key="1">
    <source>
        <dbReference type="EMBL" id="MDR6270735.1"/>
    </source>
</evidence>
<name>A0ABU1JEC6_9MICC</name>
<dbReference type="Proteomes" id="UP001185069">
    <property type="component" value="Unassembled WGS sequence"/>
</dbReference>
<dbReference type="RefSeq" id="WP_309799999.1">
    <property type="nucleotide sequence ID" value="NZ_BAAAHY010000004.1"/>
</dbReference>
<protein>
    <submittedName>
        <fullName evidence="1">Uncharacterized protein</fullName>
    </submittedName>
</protein>